<keyword evidence="2" id="KW-0479">Metal-binding</keyword>
<feature type="region of interest" description="Disordered" evidence="6">
    <location>
        <begin position="49"/>
        <end position="79"/>
    </location>
</feature>
<feature type="compositionally biased region" description="Polar residues" evidence="6">
    <location>
        <begin position="70"/>
        <end position="79"/>
    </location>
</feature>
<accession>A0ABP0SDH7</accession>
<feature type="domain" description="PPM-type phosphatase" evidence="7">
    <location>
        <begin position="99"/>
        <end position="438"/>
    </location>
</feature>
<evidence type="ECO:0000313" key="8">
    <source>
        <dbReference type="EMBL" id="CAK9110457.1"/>
    </source>
</evidence>
<dbReference type="InterPro" id="IPR000222">
    <property type="entry name" value="PP2C_BS"/>
</dbReference>
<evidence type="ECO:0000313" key="9">
    <source>
        <dbReference type="Proteomes" id="UP001642464"/>
    </source>
</evidence>
<dbReference type="Proteomes" id="UP001642464">
    <property type="component" value="Unassembled WGS sequence"/>
</dbReference>
<organism evidence="8 9">
    <name type="scientific">Durusdinium trenchii</name>
    <dbReference type="NCBI Taxonomy" id="1381693"/>
    <lineage>
        <taxon>Eukaryota</taxon>
        <taxon>Sar</taxon>
        <taxon>Alveolata</taxon>
        <taxon>Dinophyceae</taxon>
        <taxon>Suessiales</taxon>
        <taxon>Symbiodiniaceae</taxon>
        <taxon>Durusdinium</taxon>
    </lineage>
</organism>
<keyword evidence="9" id="KW-1185">Reference proteome</keyword>
<keyword evidence="3 5" id="KW-0378">Hydrolase</keyword>
<comment type="subcellular location">
    <subcellularLocation>
        <location evidence="1">Membrane</location>
        <topology evidence="1">Peripheral membrane protein</topology>
    </subcellularLocation>
</comment>
<dbReference type="EMBL" id="CAXAMM010043530">
    <property type="protein sequence ID" value="CAK9110457.1"/>
    <property type="molecule type" value="Genomic_DNA"/>
</dbReference>
<comment type="similarity">
    <text evidence="5">Belongs to the PP2C family.</text>
</comment>
<dbReference type="Pfam" id="PF00481">
    <property type="entry name" value="PP2C"/>
    <property type="match status" value="1"/>
</dbReference>
<evidence type="ECO:0000259" key="7">
    <source>
        <dbReference type="PROSITE" id="PS51746"/>
    </source>
</evidence>
<evidence type="ECO:0000256" key="1">
    <source>
        <dbReference type="ARBA" id="ARBA00004170"/>
    </source>
</evidence>
<keyword evidence="4 5" id="KW-0904">Protein phosphatase</keyword>
<evidence type="ECO:0000256" key="2">
    <source>
        <dbReference type="ARBA" id="ARBA00022723"/>
    </source>
</evidence>
<evidence type="ECO:0000256" key="5">
    <source>
        <dbReference type="RuleBase" id="RU003465"/>
    </source>
</evidence>
<feature type="compositionally biased region" description="Low complexity" evidence="6">
    <location>
        <begin position="51"/>
        <end position="69"/>
    </location>
</feature>
<dbReference type="CDD" id="cd00143">
    <property type="entry name" value="PP2Cc"/>
    <property type="match status" value="1"/>
</dbReference>
<reference evidence="8 9" key="1">
    <citation type="submission" date="2024-02" db="EMBL/GenBank/DDBJ databases">
        <authorList>
            <person name="Chen Y."/>
            <person name="Shah S."/>
            <person name="Dougan E. K."/>
            <person name="Thang M."/>
            <person name="Chan C."/>
        </authorList>
    </citation>
    <scope>NUCLEOTIDE SEQUENCE [LARGE SCALE GENOMIC DNA]</scope>
</reference>
<proteinExistence type="inferred from homology"/>
<feature type="compositionally biased region" description="Polar residues" evidence="6">
    <location>
        <begin position="175"/>
        <end position="185"/>
    </location>
</feature>
<gene>
    <name evidence="8" type="ORF">SCF082_LOCUS51301</name>
</gene>
<evidence type="ECO:0000256" key="4">
    <source>
        <dbReference type="ARBA" id="ARBA00022912"/>
    </source>
</evidence>
<dbReference type="InterPro" id="IPR001932">
    <property type="entry name" value="PPM-type_phosphatase-like_dom"/>
</dbReference>
<dbReference type="Gene3D" id="3.60.40.10">
    <property type="entry name" value="PPM-type phosphatase domain"/>
    <property type="match status" value="1"/>
</dbReference>
<sequence>DSSVHSTVAGLGSDDIDFKEVKKAQFKSTKNFGSFGNLRRSLPRIGRSVGSFKSQSTSSLSSAGSLDPSNHGSSRNSFGTHRAFSQAERRDIKALVSHSFDTSTLSYGVAQAIGRKDQDRYDIRLGNDNGSDVHFFGVFDGHGTSALAADFCVDRLYDEVGGFFRAEGADDESANSEPSNFSETIPQEPYAMPSDEAIIKGFLKIDDLVRASRHAEPRSGACAVTMFVEQEEPGNSIDDEEAGDLRAKVAWVGDCRCIMITSSGDVEDVTLDHRVEVNEPERERILNADHTPREGLLESEVWAREVERAEHAGETPRPHSFIGRRMLHGVPTGSECVFSHSGGVSLQVTRSIGDVYAARSVIAEPDVVSFSIPRGEHTRFVLASDGVFEAMDSAEVAKFVSKISSAAKATAKLAAHAKQKRLYAGMAMDDITAIVVDINPETRKKGGLTKGGSIRRFGR</sequence>
<dbReference type="InterPro" id="IPR036457">
    <property type="entry name" value="PPM-type-like_dom_sf"/>
</dbReference>
<dbReference type="PROSITE" id="PS51746">
    <property type="entry name" value="PPM_2"/>
    <property type="match status" value="1"/>
</dbReference>
<dbReference type="SUPFAM" id="SSF81606">
    <property type="entry name" value="PP2C-like"/>
    <property type="match status" value="1"/>
</dbReference>
<dbReference type="PROSITE" id="PS01032">
    <property type="entry name" value="PPM_1"/>
    <property type="match status" value="1"/>
</dbReference>
<name>A0ABP0SDH7_9DINO</name>
<dbReference type="PANTHER" id="PTHR47992">
    <property type="entry name" value="PROTEIN PHOSPHATASE"/>
    <property type="match status" value="1"/>
</dbReference>
<evidence type="ECO:0000256" key="3">
    <source>
        <dbReference type="ARBA" id="ARBA00022801"/>
    </source>
</evidence>
<dbReference type="InterPro" id="IPR015655">
    <property type="entry name" value="PP2C"/>
</dbReference>
<dbReference type="SMART" id="SM00332">
    <property type="entry name" value="PP2Cc"/>
    <property type="match status" value="1"/>
</dbReference>
<protein>
    <submittedName>
        <fullName evidence="8">Probable protein phosphatase 2C 35 (AtPP2C35)</fullName>
    </submittedName>
</protein>
<comment type="caution">
    <text evidence="8">The sequence shown here is derived from an EMBL/GenBank/DDBJ whole genome shotgun (WGS) entry which is preliminary data.</text>
</comment>
<feature type="non-terminal residue" evidence="8">
    <location>
        <position position="1"/>
    </location>
</feature>
<feature type="region of interest" description="Disordered" evidence="6">
    <location>
        <begin position="169"/>
        <end position="188"/>
    </location>
</feature>
<evidence type="ECO:0000256" key="6">
    <source>
        <dbReference type="SAM" id="MobiDB-lite"/>
    </source>
</evidence>